<accession>A0A1A9ZPW3</accession>
<name>A0A1A9ZPW3_GLOPL</name>
<evidence type="ECO:0000313" key="2">
    <source>
        <dbReference type="Proteomes" id="UP000092445"/>
    </source>
</evidence>
<dbReference type="Proteomes" id="UP000092445">
    <property type="component" value="Unassembled WGS sequence"/>
</dbReference>
<organism evidence="1 2">
    <name type="scientific">Glossina pallidipes</name>
    <name type="common">Tsetse fly</name>
    <dbReference type="NCBI Taxonomy" id="7398"/>
    <lineage>
        <taxon>Eukaryota</taxon>
        <taxon>Metazoa</taxon>
        <taxon>Ecdysozoa</taxon>
        <taxon>Arthropoda</taxon>
        <taxon>Hexapoda</taxon>
        <taxon>Insecta</taxon>
        <taxon>Pterygota</taxon>
        <taxon>Neoptera</taxon>
        <taxon>Endopterygota</taxon>
        <taxon>Diptera</taxon>
        <taxon>Brachycera</taxon>
        <taxon>Muscomorpha</taxon>
        <taxon>Hippoboscoidea</taxon>
        <taxon>Glossinidae</taxon>
        <taxon>Glossina</taxon>
    </lineage>
</organism>
<dbReference type="VEuPathDB" id="VectorBase:GPAI021333"/>
<sequence length="162" mass="18755">MTLLVNAVGSIYIIQRRSDNCQQKCAFGHLPNGLDNINADISTNNNCNDNNWHLFDYTTIIRKYADRLPRLESLLFCLILVACRPQLNRYQHIAVLENDAWEDSLPHEFKNPFYKTPRVRAALAESSWFGPGEIPVLERQAEKISRREIYKVLSHAGLLHKY</sequence>
<dbReference type="EnsemblMetazoa" id="GPAI021333-RA">
    <property type="protein sequence ID" value="GPAI021333-PA"/>
    <property type="gene ID" value="GPAI021333"/>
</dbReference>
<evidence type="ECO:0000313" key="1">
    <source>
        <dbReference type="EnsemblMetazoa" id="GPAI021333-PA"/>
    </source>
</evidence>
<keyword evidence="2" id="KW-1185">Reference proteome</keyword>
<proteinExistence type="predicted"/>
<reference evidence="1" key="2">
    <citation type="submission" date="2020-05" db="UniProtKB">
        <authorList>
            <consortium name="EnsemblMetazoa"/>
        </authorList>
    </citation>
    <scope>IDENTIFICATION</scope>
    <source>
        <strain evidence="1">IAEA</strain>
    </source>
</reference>
<reference evidence="2" key="1">
    <citation type="submission" date="2014-03" db="EMBL/GenBank/DDBJ databases">
        <authorList>
            <person name="Aksoy S."/>
            <person name="Warren W."/>
            <person name="Wilson R.K."/>
        </authorList>
    </citation>
    <scope>NUCLEOTIDE SEQUENCE [LARGE SCALE GENOMIC DNA]</scope>
    <source>
        <strain evidence="2">IAEA</strain>
    </source>
</reference>
<protein>
    <submittedName>
        <fullName evidence="1">Uncharacterized protein</fullName>
    </submittedName>
</protein>
<dbReference type="AlphaFoldDB" id="A0A1A9ZPW3"/>